<dbReference type="AlphaFoldDB" id="A0A409W243"/>
<protein>
    <submittedName>
        <fullName evidence="1">Uncharacterized protein</fullName>
    </submittedName>
</protein>
<proteinExistence type="predicted"/>
<reference evidence="1 2" key="1">
    <citation type="journal article" date="2018" name="Evol. Lett.">
        <title>Horizontal gene cluster transfer increased hallucinogenic mushroom diversity.</title>
        <authorList>
            <person name="Reynolds H.T."/>
            <person name="Vijayakumar V."/>
            <person name="Gluck-Thaler E."/>
            <person name="Korotkin H.B."/>
            <person name="Matheny P.B."/>
            <person name="Slot J.C."/>
        </authorList>
    </citation>
    <scope>NUCLEOTIDE SEQUENCE [LARGE SCALE GENOMIC DNA]</scope>
    <source>
        <strain evidence="1 2">2629</strain>
    </source>
</reference>
<dbReference type="STRING" id="181874.A0A409W243"/>
<dbReference type="PANTHER" id="PTHR33099:SF7">
    <property type="entry name" value="MYND-TYPE DOMAIN-CONTAINING PROTEIN"/>
    <property type="match status" value="1"/>
</dbReference>
<gene>
    <name evidence="1" type="ORF">CVT24_004895</name>
</gene>
<evidence type="ECO:0000313" key="2">
    <source>
        <dbReference type="Proteomes" id="UP000284842"/>
    </source>
</evidence>
<keyword evidence="2" id="KW-1185">Reference proteome</keyword>
<dbReference type="InParanoid" id="A0A409W243"/>
<organism evidence="1 2">
    <name type="scientific">Panaeolus cyanescens</name>
    <dbReference type="NCBI Taxonomy" id="181874"/>
    <lineage>
        <taxon>Eukaryota</taxon>
        <taxon>Fungi</taxon>
        <taxon>Dikarya</taxon>
        <taxon>Basidiomycota</taxon>
        <taxon>Agaricomycotina</taxon>
        <taxon>Agaricomycetes</taxon>
        <taxon>Agaricomycetidae</taxon>
        <taxon>Agaricales</taxon>
        <taxon>Agaricineae</taxon>
        <taxon>Galeropsidaceae</taxon>
        <taxon>Panaeolus</taxon>
    </lineage>
</organism>
<dbReference type="EMBL" id="NHTK01005863">
    <property type="protein sequence ID" value="PPQ72566.1"/>
    <property type="molecule type" value="Genomic_DNA"/>
</dbReference>
<feature type="non-terminal residue" evidence="1">
    <location>
        <position position="283"/>
    </location>
</feature>
<evidence type="ECO:0000313" key="1">
    <source>
        <dbReference type="EMBL" id="PPQ72566.1"/>
    </source>
</evidence>
<comment type="caution">
    <text evidence="1">The sequence shown here is derived from an EMBL/GenBank/DDBJ whole genome shotgun (WGS) entry which is preliminary data.</text>
</comment>
<accession>A0A409W243</accession>
<dbReference type="PANTHER" id="PTHR33099">
    <property type="entry name" value="FE2OG DIOXYGENASE DOMAIN-CONTAINING PROTEIN"/>
    <property type="match status" value="1"/>
</dbReference>
<name>A0A409W243_9AGAR</name>
<dbReference type="OrthoDB" id="27483at2759"/>
<sequence length="283" mass="31012">MMTQSYEQHCEGLRLSVLESQLFVIGTFALEEKETFLFYSSKDGRSGGRINVLTASEQDLAGLATIAGCISPTSRLNTLSASGKSDGGNLHSSNFSCSVCPINHGLMKLVKEDLMNDEDEGPIRHELSSLQIYGPGCHRDLVLSKHASPKAFASIVIALPTKHEGGELIIRNSGERQSFETSNDKASFIIIYDGIEYGTTPPSSGYLVTLTYDIVFTTAEQPSPRTLQHRDPVLDKIKQHLKALLDDPEFLPEGGCIGSHLAYDYKHDETSGKVNIKGPDFRF</sequence>
<dbReference type="Proteomes" id="UP000284842">
    <property type="component" value="Unassembled WGS sequence"/>
</dbReference>